<feature type="region of interest" description="Disordered" evidence="2">
    <location>
        <begin position="112"/>
        <end position="142"/>
    </location>
</feature>
<feature type="compositionally biased region" description="Basic and acidic residues" evidence="2">
    <location>
        <begin position="13"/>
        <end position="25"/>
    </location>
</feature>
<organism evidence="4 5">
    <name type="scientific">Penicillium coprophilum</name>
    <dbReference type="NCBI Taxonomy" id="36646"/>
    <lineage>
        <taxon>Eukaryota</taxon>
        <taxon>Fungi</taxon>
        <taxon>Dikarya</taxon>
        <taxon>Ascomycota</taxon>
        <taxon>Pezizomycotina</taxon>
        <taxon>Eurotiomycetes</taxon>
        <taxon>Eurotiomycetidae</taxon>
        <taxon>Eurotiales</taxon>
        <taxon>Aspergillaceae</taxon>
        <taxon>Penicillium</taxon>
    </lineage>
</organism>
<reference evidence="5" key="1">
    <citation type="journal article" date="2017" name="Nat. Microbiol.">
        <title>Global analysis of biosynthetic gene clusters reveals vast potential of secondary metabolite production in Penicillium species.</title>
        <authorList>
            <person name="Nielsen J.C."/>
            <person name="Grijseels S."/>
            <person name="Prigent S."/>
            <person name="Ji B."/>
            <person name="Dainat J."/>
            <person name="Nielsen K.F."/>
            <person name="Frisvad J.C."/>
            <person name="Workman M."/>
            <person name="Nielsen J."/>
        </authorList>
    </citation>
    <scope>NUCLEOTIDE SEQUENCE [LARGE SCALE GENOMIC DNA]</scope>
    <source>
        <strain evidence="5">IBT 31321</strain>
    </source>
</reference>
<feature type="compositionally biased region" description="Polar residues" evidence="2">
    <location>
        <begin position="123"/>
        <end position="142"/>
    </location>
</feature>
<dbReference type="InterPro" id="IPR027417">
    <property type="entry name" value="P-loop_NTPase"/>
</dbReference>
<dbReference type="PANTHER" id="PTHR10039">
    <property type="entry name" value="AMELOGENIN"/>
    <property type="match status" value="1"/>
</dbReference>
<dbReference type="Gene3D" id="3.40.50.300">
    <property type="entry name" value="P-loop containing nucleotide triphosphate hydrolases"/>
    <property type="match status" value="1"/>
</dbReference>
<gene>
    <name evidence="4" type="ORF">PENCOP_c013G04850</name>
</gene>
<dbReference type="AlphaFoldDB" id="A0A1V6UA50"/>
<evidence type="ECO:0000256" key="2">
    <source>
        <dbReference type="SAM" id="MobiDB-lite"/>
    </source>
</evidence>
<evidence type="ECO:0000259" key="3">
    <source>
        <dbReference type="Pfam" id="PF24883"/>
    </source>
</evidence>
<dbReference type="SUPFAM" id="SSF52540">
    <property type="entry name" value="P-loop containing nucleoside triphosphate hydrolases"/>
    <property type="match status" value="1"/>
</dbReference>
<comment type="caution">
    <text evidence="4">The sequence shown here is derived from an EMBL/GenBank/DDBJ whole genome shotgun (WGS) entry which is preliminary data.</text>
</comment>
<dbReference type="STRING" id="36646.A0A1V6UA50"/>
<proteinExistence type="predicted"/>
<dbReference type="Proteomes" id="UP000191500">
    <property type="component" value="Unassembled WGS sequence"/>
</dbReference>
<keyword evidence="5" id="KW-1185">Reference proteome</keyword>
<accession>A0A1V6UA50</accession>
<sequence>MANGMPEFLTGSTREEEPKREKYADETPEEAQAVGPAIEPDLDNEGKSEMYWVHLMEYETTQLRDLYTRPDEKRKISSITSLSVLCRVSRNLSQVNTTAILRENLLKISISPSSDGSIPPSSLTSTSATEPSQNHTLRSQTSKNWLQQGPKIIALRNDNLWSEAHDIYVAILYFLARDARTSQHSSFRRAPNAMWSSGDIEGFKRQCREFEARAEVEAQVFERCQSNNARTLLNELLDMKHQTDAIGQVEVAASATWEYLRGKEKHDILYWVSEIDAEDQPQITMEDRTDGTGNWLLNHHEFQHWRSLNEAAILWLHGIPGAGKTKLVSKVVDHFEEDYPDATLAYFCCDREDEKLRNPVNILRSYIKQLAGSQQTDAIRRSVVERFQWVVLLIRTLPQITEDIPD</sequence>
<feature type="region of interest" description="Disordered" evidence="2">
    <location>
        <begin position="1"/>
        <end position="43"/>
    </location>
</feature>
<feature type="domain" description="Nephrocystin 3-like N-terminal" evidence="3">
    <location>
        <begin position="291"/>
        <end position="385"/>
    </location>
</feature>
<dbReference type="InterPro" id="IPR056884">
    <property type="entry name" value="NPHP3-like_N"/>
</dbReference>
<dbReference type="PANTHER" id="PTHR10039:SF16">
    <property type="entry name" value="GPI INOSITOL-DEACYLASE"/>
    <property type="match status" value="1"/>
</dbReference>
<feature type="compositionally biased region" description="Low complexity" evidence="2">
    <location>
        <begin position="112"/>
        <end position="122"/>
    </location>
</feature>
<dbReference type="EMBL" id="MDDG01000013">
    <property type="protein sequence ID" value="OQE35357.1"/>
    <property type="molecule type" value="Genomic_DNA"/>
</dbReference>
<evidence type="ECO:0000256" key="1">
    <source>
        <dbReference type="ARBA" id="ARBA00022737"/>
    </source>
</evidence>
<keyword evidence="1" id="KW-0677">Repeat</keyword>
<dbReference type="Pfam" id="PF24883">
    <property type="entry name" value="NPHP3_N"/>
    <property type="match status" value="1"/>
</dbReference>
<protein>
    <recommendedName>
        <fullName evidence="3">Nephrocystin 3-like N-terminal domain-containing protein</fullName>
    </recommendedName>
</protein>
<evidence type="ECO:0000313" key="5">
    <source>
        <dbReference type="Proteomes" id="UP000191500"/>
    </source>
</evidence>
<name>A0A1V6UA50_9EURO</name>
<evidence type="ECO:0000313" key="4">
    <source>
        <dbReference type="EMBL" id="OQE35357.1"/>
    </source>
</evidence>